<comment type="caution">
    <text evidence="2">The sequence shown here is derived from an EMBL/GenBank/DDBJ whole genome shotgun (WGS) entry which is preliminary data.</text>
</comment>
<name>A0A832A7B7_9BACT</name>
<dbReference type="AlphaFoldDB" id="A0A832A7B7"/>
<protein>
    <submittedName>
        <fullName evidence="2">Uncharacterized protein</fullName>
    </submittedName>
</protein>
<evidence type="ECO:0000313" key="2">
    <source>
        <dbReference type="EMBL" id="HFK97625.1"/>
    </source>
</evidence>
<accession>A0A832A7B7</accession>
<sequence length="136" mass="15002">MPFYLAVKHSAELNMLEFLPIQGFAAPVIESKAKATGTRLVFGGTTKPQTLLITKRRDGRRWLRAPPDEAPPLPDEGLERGDAPLGRLVSSTQERRRDKVDPVVSLTSMASHGFLLLKSLPFITFCSQFGALRKGL</sequence>
<proteinExistence type="predicted"/>
<dbReference type="EMBL" id="DSTK01000031">
    <property type="protein sequence ID" value="HFK97625.1"/>
    <property type="molecule type" value="Genomic_DNA"/>
</dbReference>
<feature type="region of interest" description="Disordered" evidence="1">
    <location>
        <begin position="63"/>
        <end position="100"/>
    </location>
</feature>
<organism evidence="2">
    <name type="scientific">Desulfacinum infernum</name>
    <dbReference type="NCBI Taxonomy" id="35837"/>
    <lineage>
        <taxon>Bacteria</taxon>
        <taxon>Pseudomonadati</taxon>
        <taxon>Thermodesulfobacteriota</taxon>
        <taxon>Syntrophobacteria</taxon>
        <taxon>Syntrophobacterales</taxon>
        <taxon>Syntrophobacteraceae</taxon>
        <taxon>Desulfacinum</taxon>
    </lineage>
</organism>
<reference evidence="2" key="1">
    <citation type="journal article" date="2020" name="mSystems">
        <title>Genome- and Community-Level Interaction Insights into Carbon Utilization and Element Cycling Functions of Hydrothermarchaeota in Hydrothermal Sediment.</title>
        <authorList>
            <person name="Zhou Z."/>
            <person name="Liu Y."/>
            <person name="Xu W."/>
            <person name="Pan J."/>
            <person name="Luo Z.H."/>
            <person name="Li M."/>
        </authorList>
    </citation>
    <scope>NUCLEOTIDE SEQUENCE [LARGE SCALE GENOMIC DNA]</scope>
    <source>
        <strain evidence="2">SpSt-456</strain>
    </source>
</reference>
<gene>
    <name evidence="2" type="ORF">ENS06_09950</name>
</gene>
<evidence type="ECO:0000256" key="1">
    <source>
        <dbReference type="SAM" id="MobiDB-lite"/>
    </source>
</evidence>